<feature type="domain" description="Origin recognition complex subunit 3 winged helix C-terminal" evidence="8">
    <location>
        <begin position="491"/>
        <end position="693"/>
    </location>
</feature>
<evidence type="ECO:0000313" key="10">
    <source>
        <dbReference type="Proteomes" id="UP000054007"/>
    </source>
</evidence>
<dbReference type="OrthoDB" id="10265211at2759"/>
<dbReference type="InterPro" id="IPR045667">
    <property type="entry name" value="ORC3_N"/>
</dbReference>
<protein>
    <submittedName>
        <fullName evidence="9">Uncharacterized protein</fullName>
    </submittedName>
</protein>
<keyword evidence="10" id="KW-1185">Reference proteome</keyword>
<dbReference type="Pfam" id="PF18137">
    <property type="entry name" value="WHD_ORC"/>
    <property type="match status" value="1"/>
</dbReference>
<dbReference type="PANTHER" id="PTHR12748:SF0">
    <property type="entry name" value="ORIGIN RECOGNITION COMPLEX SUBUNIT 3"/>
    <property type="match status" value="1"/>
</dbReference>
<feature type="domain" description="Origin recognition complex subunit 3 N-terminal" evidence="7">
    <location>
        <begin position="27"/>
        <end position="306"/>
    </location>
</feature>
<dbReference type="AlphaFoldDB" id="A0A0D7BI77"/>
<dbReference type="GO" id="GO:0031261">
    <property type="term" value="C:DNA replication preinitiation complex"/>
    <property type="evidence" value="ECO:0007669"/>
    <property type="project" value="TreeGrafter"/>
</dbReference>
<proteinExistence type="inferred from homology"/>
<evidence type="ECO:0000259" key="8">
    <source>
        <dbReference type="Pfam" id="PF18137"/>
    </source>
</evidence>
<dbReference type="Pfam" id="PF07034">
    <property type="entry name" value="ORC3_N"/>
    <property type="match status" value="1"/>
</dbReference>
<dbReference type="CDD" id="cd20704">
    <property type="entry name" value="Orc3"/>
    <property type="match status" value="1"/>
</dbReference>
<dbReference type="Proteomes" id="UP000054007">
    <property type="component" value="Unassembled WGS sequence"/>
</dbReference>
<accession>A0A0D7BI77</accession>
<evidence type="ECO:0000256" key="4">
    <source>
        <dbReference type="ARBA" id="ARBA00023125"/>
    </source>
</evidence>
<evidence type="ECO:0000313" key="9">
    <source>
        <dbReference type="EMBL" id="KIY70248.1"/>
    </source>
</evidence>
<dbReference type="GO" id="GO:0005656">
    <property type="term" value="C:nuclear pre-replicative complex"/>
    <property type="evidence" value="ECO:0007669"/>
    <property type="project" value="TreeGrafter"/>
</dbReference>
<feature type="region of interest" description="Disordered" evidence="6">
    <location>
        <begin position="565"/>
        <end position="632"/>
    </location>
</feature>
<dbReference type="GO" id="GO:0006270">
    <property type="term" value="P:DNA replication initiation"/>
    <property type="evidence" value="ECO:0007669"/>
    <property type="project" value="TreeGrafter"/>
</dbReference>
<keyword evidence="3" id="KW-0235">DNA replication</keyword>
<dbReference type="GO" id="GO:0003688">
    <property type="term" value="F:DNA replication origin binding"/>
    <property type="evidence" value="ECO:0007669"/>
    <property type="project" value="TreeGrafter"/>
</dbReference>
<evidence type="ECO:0000256" key="6">
    <source>
        <dbReference type="SAM" id="MobiDB-lite"/>
    </source>
</evidence>
<dbReference type="InterPro" id="IPR040855">
    <property type="entry name" value="ORC_WH_C"/>
</dbReference>
<evidence type="ECO:0000256" key="5">
    <source>
        <dbReference type="ARBA" id="ARBA00023242"/>
    </source>
</evidence>
<dbReference type="STRING" id="1314674.A0A0D7BI77"/>
<dbReference type="InterPro" id="IPR020795">
    <property type="entry name" value="ORC3"/>
</dbReference>
<name>A0A0D7BI77_9AGAR</name>
<comment type="subcellular location">
    <subcellularLocation>
        <location evidence="1">Nucleus</location>
    </subcellularLocation>
</comment>
<evidence type="ECO:0000259" key="7">
    <source>
        <dbReference type="Pfam" id="PF07034"/>
    </source>
</evidence>
<dbReference type="PANTHER" id="PTHR12748">
    <property type="entry name" value="ORIGIN RECOGNITION COMPLEX SUBUNIT 3"/>
    <property type="match status" value="1"/>
</dbReference>
<keyword evidence="4" id="KW-0238">DNA-binding</keyword>
<comment type="similarity">
    <text evidence="2">Belongs to the ORC3 family.</text>
</comment>
<evidence type="ECO:0000256" key="3">
    <source>
        <dbReference type="ARBA" id="ARBA00022705"/>
    </source>
</evidence>
<organism evidence="9 10">
    <name type="scientific">Cylindrobasidium torrendii FP15055 ss-10</name>
    <dbReference type="NCBI Taxonomy" id="1314674"/>
    <lineage>
        <taxon>Eukaryota</taxon>
        <taxon>Fungi</taxon>
        <taxon>Dikarya</taxon>
        <taxon>Basidiomycota</taxon>
        <taxon>Agaricomycotina</taxon>
        <taxon>Agaricomycetes</taxon>
        <taxon>Agaricomycetidae</taxon>
        <taxon>Agaricales</taxon>
        <taxon>Marasmiineae</taxon>
        <taxon>Physalacriaceae</taxon>
        <taxon>Cylindrobasidium</taxon>
    </lineage>
</organism>
<reference evidence="9 10" key="1">
    <citation type="journal article" date="2015" name="Fungal Genet. Biol.">
        <title>Evolution of novel wood decay mechanisms in Agaricales revealed by the genome sequences of Fistulina hepatica and Cylindrobasidium torrendii.</title>
        <authorList>
            <person name="Floudas D."/>
            <person name="Held B.W."/>
            <person name="Riley R."/>
            <person name="Nagy L.G."/>
            <person name="Koehler G."/>
            <person name="Ransdell A.S."/>
            <person name="Younus H."/>
            <person name="Chow J."/>
            <person name="Chiniquy J."/>
            <person name="Lipzen A."/>
            <person name="Tritt A."/>
            <person name="Sun H."/>
            <person name="Haridas S."/>
            <person name="LaButti K."/>
            <person name="Ohm R.A."/>
            <person name="Kues U."/>
            <person name="Blanchette R.A."/>
            <person name="Grigoriev I.V."/>
            <person name="Minto R.E."/>
            <person name="Hibbett D.S."/>
        </authorList>
    </citation>
    <scope>NUCLEOTIDE SEQUENCE [LARGE SCALE GENOMIC DNA]</scope>
    <source>
        <strain evidence="9 10">FP15055 ss-10</strain>
    </source>
</reference>
<evidence type="ECO:0000256" key="2">
    <source>
        <dbReference type="ARBA" id="ARBA00010977"/>
    </source>
</evidence>
<dbReference type="EMBL" id="KN880471">
    <property type="protein sequence ID" value="KIY70248.1"/>
    <property type="molecule type" value="Genomic_DNA"/>
</dbReference>
<dbReference type="GO" id="GO:0005664">
    <property type="term" value="C:nuclear origin of replication recognition complex"/>
    <property type="evidence" value="ECO:0007669"/>
    <property type="project" value="InterPro"/>
</dbReference>
<gene>
    <name evidence="9" type="ORF">CYLTODRAFT_488285</name>
</gene>
<keyword evidence="5" id="KW-0539">Nucleus</keyword>
<evidence type="ECO:0000256" key="1">
    <source>
        <dbReference type="ARBA" id="ARBA00004123"/>
    </source>
</evidence>
<sequence length="702" mass="78945">MDAQATTFIPYTGGNDENVEFPDDLENGPQLRWEAYKSAWNKCLGRIQKIVRKLHEPIIATVSRDIHQAYSQRFPGLARPELPVIAISNPTGSSAFLDEILGGGENDKFLVHLHPTKCSNLTNAMRTLVSGFTDKYSKSGGSSLSSYDIKTLDAWYDSVRQERRATKQSLPNLVVILHDFERFDVTVMQDFLYICSLHIPSIPLVFVVSLLSPQSPTYLHVTYPRWVLSVLRIRQHTTPSGPRILDQILLETFFDPSFMPDIMLGPGVLSYVLEHLERYEASVDSLTHLLKLAFMNHYTSETYSFLSSTSNAPFDMTACRPFDDDDSSSFNIQVLNAERNACTSGIHAKRVGCRVLLDIYAVLKLHGFRIHGLTDVRLALSVFEGRAASKADITAMADAIRKLKFADVPLLMDVLLGLNHVDLATVKEIQREMPDDGDSKSLRVAAEKMAEWFLEYTSSITRQLEKSSKLWYLWYTGRAPFPVELVNPSVRSTIVGALLRPTEFTKPIRSLDDEDGDDAIDDPPVTELADTSILFQRYLESGRMVNVYDWYTAFKDVLDVQRDMREEPSLARPGSPSKRINAAAPPGTPSRRNPPGTPSRKNAVPATPSRKEPPASPSKTKGKGKGKEVDVPTIVEESVKPVKSTKKRRDKKAEEKWQLECHARFIRGLHELDYVGFVKHTGRKADHVFRTVFEIGDDEEID</sequence>